<reference evidence="4" key="1">
    <citation type="journal article" date="2013" name="Genome Announc.">
        <title>Draft Genome Sequence of Streptomyces bottropensis ATCC 25435, a Bottromycin-Producing Actinomycete.</title>
        <authorList>
            <person name="Zhang H."/>
            <person name="Zhou W."/>
            <person name="Zhuang Y."/>
            <person name="Liang X."/>
            <person name="Liu T."/>
        </authorList>
    </citation>
    <scope>NUCLEOTIDE SEQUENCE [LARGE SCALE GENOMIC DNA]</scope>
    <source>
        <strain evidence="4">ATCC 25435</strain>
    </source>
</reference>
<feature type="transmembrane region" description="Helical" evidence="2">
    <location>
        <begin position="72"/>
        <end position="91"/>
    </location>
</feature>
<feature type="compositionally biased region" description="Low complexity" evidence="1">
    <location>
        <begin position="99"/>
        <end position="123"/>
    </location>
</feature>
<feature type="transmembrane region" description="Helical" evidence="2">
    <location>
        <begin position="48"/>
        <end position="66"/>
    </location>
</feature>
<evidence type="ECO:0000313" key="4">
    <source>
        <dbReference type="Proteomes" id="UP000030760"/>
    </source>
</evidence>
<keyword evidence="2" id="KW-0812">Transmembrane</keyword>
<feature type="region of interest" description="Disordered" evidence="1">
    <location>
        <begin position="1"/>
        <end position="42"/>
    </location>
</feature>
<keyword evidence="2" id="KW-0472">Membrane</keyword>
<dbReference type="AlphaFoldDB" id="M3D2V4"/>
<evidence type="ECO:0000256" key="2">
    <source>
        <dbReference type="SAM" id="Phobius"/>
    </source>
</evidence>
<evidence type="ECO:0000256" key="1">
    <source>
        <dbReference type="SAM" id="MobiDB-lite"/>
    </source>
</evidence>
<dbReference type="RefSeq" id="WP_005486513.1">
    <property type="nucleotide sequence ID" value="NZ_KB405098.1"/>
</dbReference>
<accession>M3D2V4</accession>
<name>M3D2V4_9ACTN</name>
<dbReference type="Proteomes" id="UP000030760">
    <property type="component" value="Unassembled WGS sequence"/>
</dbReference>
<protein>
    <submittedName>
        <fullName evidence="3">Uncharacterized protein</fullName>
    </submittedName>
</protein>
<feature type="region of interest" description="Disordered" evidence="1">
    <location>
        <begin position="95"/>
        <end position="157"/>
    </location>
</feature>
<gene>
    <name evidence="3" type="ORF">SBD_8001</name>
</gene>
<evidence type="ECO:0000313" key="3">
    <source>
        <dbReference type="EMBL" id="EMF50437.1"/>
    </source>
</evidence>
<proteinExistence type="predicted"/>
<dbReference type="EMBL" id="KB405098">
    <property type="protein sequence ID" value="EMF50437.1"/>
    <property type="molecule type" value="Genomic_DNA"/>
</dbReference>
<keyword evidence="2" id="KW-1133">Transmembrane helix</keyword>
<sequence length="157" mass="16202">MSAHRTAPQSAPETDTGEIPPQPPRAPERAPERAPQPAPHLADPATDVVRWAAFSCVLVPVVLVWYGTSLAGATGAALGLAAVTGVCRVLLRQSERGAARAAHATTARPPAPRTTPARATSARSVAEDRAPRRGRHGRPASGAHRGGRNSGPSTPVD</sequence>
<dbReference type="GeneID" id="96270375"/>
<organism evidence="3 4">
    <name type="scientific">Streptomyces bottropensis ATCC 25435</name>
    <dbReference type="NCBI Taxonomy" id="1054862"/>
    <lineage>
        <taxon>Bacteria</taxon>
        <taxon>Bacillati</taxon>
        <taxon>Actinomycetota</taxon>
        <taxon>Actinomycetes</taxon>
        <taxon>Kitasatosporales</taxon>
        <taxon>Streptomycetaceae</taxon>
        <taxon>Streptomyces</taxon>
    </lineage>
</organism>